<gene>
    <name evidence="1" type="ORF">SDC9_199308</name>
</gene>
<evidence type="ECO:0000313" key="1">
    <source>
        <dbReference type="EMBL" id="MPN51659.1"/>
    </source>
</evidence>
<name>A0A645IMF9_9ZZZZ</name>
<organism evidence="1">
    <name type="scientific">bioreactor metagenome</name>
    <dbReference type="NCBI Taxonomy" id="1076179"/>
    <lineage>
        <taxon>unclassified sequences</taxon>
        <taxon>metagenomes</taxon>
        <taxon>ecological metagenomes</taxon>
    </lineage>
</organism>
<sequence length="171" mass="18115">MGGHHQVDSELPGANAQFRILEVQEEALIEPVQGAPGGRAGGEATAGQYLAGTQTGGVRWRRGDLVRRTVSGKAGLRVDHTPGEPDVVGAVGVANLWTHQDSAAGRDLGQRAHRAGRDNRVVVQDRDAACARSQCPLDAAVHAAGEAQVGLQLQDFDGWPALRDRLQHPIM</sequence>
<dbReference type="EMBL" id="VSSQ01116996">
    <property type="protein sequence ID" value="MPN51659.1"/>
    <property type="molecule type" value="Genomic_DNA"/>
</dbReference>
<dbReference type="AlphaFoldDB" id="A0A645IMF9"/>
<protein>
    <submittedName>
        <fullName evidence="1">Uncharacterized protein</fullName>
    </submittedName>
</protein>
<accession>A0A645IMF9</accession>
<proteinExistence type="predicted"/>
<comment type="caution">
    <text evidence="1">The sequence shown here is derived from an EMBL/GenBank/DDBJ whole genome shotgun (WGS) entry which is preliminary data.</text>
</comment>
<reference evidence="1" key="1">
    <citation type="submission" date="2019-08" db="EMBL/GenBank/DDBJ databases">
        <authorList>
            <person name="Kucharzyk K."/>
            <person name="Murdoch R.W."/>
            <person name="Higgins S."/>
            <person name="Loffler F."/>
        </authorList>
    </citation>
    <scope>NUCLEOTIDE SEQUENCE</scope>
</reference>